<evidence type="ECO:0000256" key="1">
    <source>
        <dbReference type="SAM" id="SignalP"/>
    </source>
</evidence>
<comment type="caution">
    <text evidence="2">The sequence shown here is derived from an EMBL/GenBank/DDBJ whole genome shotgun (WGS) entry which is preliminary data.</text>
</comment>
<dbReference type="InterPro" id="IPR014262">
    <property type="entry name" value="HAF_rpt"/>
</dbReference>
<organism evidence="2">
    <name type="scientific">Fundidesulfovibrio putealis</name>
    <dbReference type="NCBI Taxonomy" id="270496"/>
    <lineage>
        <taxon>Bacteria</taxon>
        <taxon>Pseudomonadati</taxon>
        <taxon>Thermodesulfobacteriota</taxon>
        <taxon>Desulfovibrionia</taxon>
        <taxon>Desulfovibrionales</taxon>
        <taxon>Desulfovibrionaceae</taxon>
        <taxon>Fundidesulfovibrio</taxon>
    </lineage>
</organism>
<proteinExistence type="predicted"/>
<evidence type="ECO:0008006" key="3">
    <source>
        <dbReference type="Google" id="ProtNLM"/>
    </source>
</evidence>
<dbReference type="EMBL" id="DSRP01000645">
    <property type="protein sequence ID" value="HGG93126.1"/>
    <property type="molecule type" value="Genomic_DNA"/>
</dbReference>
<dbReference type="AlphaFoldDB" id="A0A7C4AHU5"/>
<evidence type="ECO:0000313" key="2">
    <source>
        <dbReference type="EMBL" id="HGG93126.1"/>
    </source>
</evidence>
<name>A0A7C4AHU5_9BACT</name>
<feature type="chain" id="PRO_5027811503" description="HAF repeat-containing protein" evidence="1">
    <location>
        <begin position="27"/>
        <end position="389"/>
    </location>
</feature>
<sequence>MTHRHSPRIAFVACALVLLGALLAHAAQQPRYRVYDLGSLGGEGMSSQASAINAKGQVAGSTQTPNGDERAFLWSGGVMTSLGVLPGGASSHALGLNDLGQVVGSATIAGGSRGFLYSGGVMTDLGTLSGGDYSAAYAINNSGQIVGGSTSSSGYQQAFLYANGSMSDLGLPPAAPPPPLPPGATWQWVAGVGQAVNATGLIVGASYAIYNAQNISDAQVLMGFSSQSGGALTAMSPTMEPGYNCWAYAVNAGGDVAGMAFFTNPFMGPTHAFLKKGSVFTDLGTLGGTTSMAFAIHDGGWVVGQATTASSEARAFLYAGNTLYDLNALAVGTNPFLRLTRATGINASGWIVGYGYLKSTGSEHAFLAVPEQAGRVVPASVEKLLLLNQ</sequence>
<keyword evidence="1" id="KW-0732">Signal</keyword>
<protein>
    <recommendedName>
        <fullName evidence="3">HAF repeat-containing protein</fullName>
    </recommendedName>
</protein>
<dbReference type="NCBIfam" id="TIGR02913">
    <property type="entry name" value="HAF_rpt"/>
    <property type="match status" value="5"/>
</dbReference>
<feature type="signal peptide" evidence="1">
    <location>
        <begin position="1"/>
        <end position="26"/>
    </location>
</feature>
<reference evidence="2" key="1">
    <citation type="journal article" date="2020" name="mSystems">
        <title>Genome- and Community-Level Interaction Insights into Carbon Utilization and Element Cycling Functions of Hydrothermarchaeota in Hydrothermal Sediment.</title>
        <authorList>
            <person name="Zhou Z."/>
            <person name="Liu Y."/>
            <person name="Xu W."/>
            <person name="Pan J."/>
            <person name="Luo Z.H."/>
            <person name="Li M."/>
        </authorList>
    </citation>
    <scope>NUCLEOTIDE SEQUENCE [LARGE SCALE GENOMIC DNA]</scope>
    <source>
        <strain evidence="2">SpSt-413</strain>
    </source>
</reference>
<accession>A0A7C4AHU5</accession>
<gene>
    <name evidence="2" type="ORF">ENR59_09285</name>
</gene>